<proteinExistence type="predicted"/>
<reference evidence="1 2" key="1">
    <citation type="submission" date="2018-08" db="EMBL/GenBank/DDBJ databases">
        <title>Meiothermus roseus NBRC 110900 genome sequencing project.</title>
        <authorList>
            <person name="Da Costa M.S."/>
            <person name="Albuquerque L."/>
            <person name="Raposo P."/>
            <person name="Froufe H.J.C."/>
            <person name="Barroso C.S."/>
            <person name="Egas C."/>
        </authorList>
    </citation>
    <scope>NUCLEOTIDE SEQUENCE [LARGE SCALE GENOMIC DNA]</scope>
    <source>
        <strain evidence="1 2">NBRC 110900</strain>
    </source>
</reference>
<accession>A0A399F1H5</accession>
<dbReference type="EMBL" id="QWLA01000008">
    <property type="protein sequence ID" value="RIH88662.1"/>
    <property type="molecule type" value="Genomic_DNA"/>
</dbReference>
<organism evidence="1 2">
    <name type="scientific">Calidithermus roseus</name>
    <dbReference type="NCBI Taxonomy" id="1644118"/>
    <lineage>
        <taxon>Bacteria</taxon>
        <taxon>Thermotogati</taxon>
        <taxon>Deinococcota</taxon>
        <taxon>Deinococci</taxon>
        <taxon>Thermales</taxon>
        <taxon>Thermaceae</taxon>
        <taxon>Calidithermus</taxon>
    </lineage>
</organism>
<evidence type="ECO:0008006" key="3">
    <source>
        <dbReference type="Google" id="ProtNLM"/>
    </source>
</evidence>
<dbReference type="Proteomes" id="UP000265341">
    <property type="component" value="Unassembled WGS sequence"/>
</dbReference>
<name>A0A399F1H5_9DEIN</name>
<protein>
    <recommendedName>
        <fullName evidence="3">Bacterial Ig-like domain-containing protein</fullName>
    </recommendedName>
</protein>
<dbReference type="InterPro" id="IPR013783">
    <property type="entry name" value="Ig-like_fold"/>
</dbReference>
<keyword evidence="2" id="KW-1185">Reference proteome</keyword>
<sequence>MPDSPGGFGRWLLMWRRSVFVLLGGVVLLLIFVLTRPKPQPTVVPALLEPSAGTLLDSSSLTLVGSAQPNSLVEVWIDGLKVSLIASDEAGRWRAEVNLSGPGDHLLQLKAVDADRNLLAESEEFSLSVKGPPLSSTGTAITAPPDGSTLGSGIGVFSGTGPVGRTVAVLVEERVVGRVPVRPNGRWTFAYDFRQSGEYNVRARAIDLQQNILSESNIVRVRVPEASIGRTGCPCTLRLSTNAPEATFALRRESGEVVSSRSSSYVAFTNLPTATYRYTVEAPGFKSHEGTARTPDNRALSVWLEPLPKPRQ</sequence>
<dbReference type="AlphaFoldDB" id="A0A399F1H5"/>
<gene>
    <name evidence="1" type="ORF">Mrose_00695</name>
</gene>
<dbReference type="Gene3D" id="2.60.40.10">
    <property type="entry name" value="Immunoglobulins"/>
    <property type="match status" value="1"/>
</dbReference>
<comment type="caution">
    <text evidence="1">The sequence shown here is derived from an EMBL/GenBank/DDBJ whole genome shotgun (WGS) entry which is preliminary data.</text>
</comment>
<evidence type="ECO:0000313" key="1">
    <source>
        <dbReference type="EMBL" id="RIH88662.1"/>
    </source>
</evidence>
<evidence type="ECO:0000313" key="2">
    <source>
        <dbReference type="Proteomes" id="UP000265341"/>
    </source>
</evidence>